<comment type="similarity">
    <text evidence="1 6">Belongs to the XseB family.</text>
</comment>
<organism evidence="7">
    <name type="scientific">Ectopseudomonas mendocina (strain ymp)</name>
    <name type="common">Pseudomonas mendocina</name>
    <dbReference type="NCBI Taxonomy" id="399739"/>
    <lineage>
        <taxon>Bacteria</taxon>
        <taxon>Pseudomonadati</taxon>
        <taxon>Pseudomonadota</taxon>
        <taxon>Gammaproteobacteria</taxon>
        <taxon>Pseudomonadales</taxon>
        <taxon>Pseudomonadaceae</taxon>
        <taxon>Ectopseudomonas</taxon>
    </lineage>
</organism>
<dbReference type="InterPro" id="IPR003761">
    <property type="entry name" value="Exonuc_VII_S"/>
</dbReference>
<comment type="function">
    <text evidence="6">Bidirectionally degrades single-stranded DNA into large acid-insoluble oligonucleotides, which are then degraded further into small acid-soluble oligonucleotides.</text>
</comment>
<dbReference type="NCBIfam" id="TIGR01280">
    <property type="entry name" value="xseB"/>
    <property type="match status" value="1"/>
</dbReference>
<evidence type="ECO:0000256" key="2">
    <source>
        <dbReference type="ARBA" id="ARBA00022490"/>
    </source>
</evidence>
<keyword evidence="5 6" id="KW-0269">Exonuclease</keyword>
<dbReference type="SUPFAM" id="SSF116842">
    <property type="entry name" value="XseB-like"/>
    <property type="match status" value="1"/>
</dbReference>
<dbReference type="GO" id="GO:0005829">
    <property type="term" value="C:cytosol"/>
    <property type="evidence" value="ECO:0007669"/>
    <property type="project" value="TreeGrafter"/>
</dbReference>
<dbReference type="HAMAP" id="MF_00337">
    <property type="entry name" value="Exonuc_7_S"/>
    <property type="match status" value="1"/>
</dbReference>
<gene>
    <name evidence="6" type="primary">xseB</name>
    <name evidence="7" type="ordered locus">Pmen_3840</name>
</gene>
<dbReference type="NCBIfam" id="NF002140">
    <property type="entry name" value="PRK00977.1-4"/>
    <property type="match status" value="1"/>
</dbReference>
<dbReference type="GO" id="GO:0006308">
    <property type="term" value="P:DNA catabolic process"/>
    <property type="evidence" value="ECO:0007669"/>
    <property type="project" value="UniProtKB-UniRule"/>
</dbReference>
<dbReference type="eggNOG" id="COG1722">
    <property type="taxonomic scope" value="Bacteria"/>
</dbReference>
<keyword evidence="2 6" id="KW-0963">Cytoplasm</keyword>
<name>A4XZ21_ECTM1</name>
<accession>A4XZ21</accession>
<keyword evidence="3 6" id="KW-0540">Nuclease</keyword>
<dbReference type="EMBL" id="CP000680">
    <property type="protein sequence ID" value="ABP86587.1"/>
    <property type="molecule type" value="Genomic_DNA"/>
</dbReference>
<dbReference type="Gene3D" id="1.10.287.1040">
    <property type="entry name" value="Exonuclease VII, small subunit"/>
    <property type="match status" value="1"/>
</dbReference>
<dbReference type="KEGG" id="pmy:Pmen_3840"/>
<dbReference type="Pfam" id="PF02609">
    <property type="entry name" value="Exonuc_VII_S"/>
    <property type="match status" value="1"/>
</dbReference>
<proteinExistence type="inferred from homology"/>
<dbReference type="PANTHER" id="PTHR34137">
    <property type="entry name" value="EXODEOXYRIBONUCLEASE 7 SMALL SUBUNIT"/>
    <property type="match status" value="1"/>
</dbReference>
<comment type="subunit">
    <text evidence="6">Heterooligomer composed of large and small subunits.</text>
</comment>
<evidence type="ECO:0000256" key="4">
    <source>
        <dbReference type="ARBA" id="ARBA00022801"/>
    </source>
</evidence>
<reference evidence="7" key="1">
    <citation type="submission" date="2007-04" db="EMBL/GenBank/DDBJ databases">
        <title>Complete sequence of Pseudomonas mendocina ymp.</title>
        <authorList>
            <consortium name="US DOE Joint Genome Institute"/>
            <person name="Copeland A."/>
            <person name="Lucas S."/>
            <person name="Lapidus A."/>
            <person name="Barry K."/>
            <person name="Glavina del Rio T."/>
            <person name="Dalin E."/>
            <person name="Tice H."/>
            <person name="Pitluck S."/>
            <person name="Kiss H."/>
            <person name="Brettin T."/>
            <person name="Detter J.C."/>
            <person name="Bruce D."/>
            <person name="Han C."/>
            <person name="Schmutz J."/>
            <person name="Larimer F."/>
            <person name="Land M."/>
            <person name="Hauser L."/>
            <person name="Kyrpides N."/>
            <person name="Mikhailova N."/>
            <person name="Hersman L."/>
            <person name="Dubois J."/>
            <person name="Maurice P."/>
            <person name="Richardson P."/>
        </authorList>
    </citation>
    <scope>NUCLEOTIDE SEQUENCE [LARGE SCALE GENOMIC DNA]</scope>
    <source>
        <strain evidence="7">Ymp</strain>
    </source>
</reference>
<dbReference type="EC" id="3.1.11.6" evidence="6"/>
<dbReference type="AlphaFoldDB" id="A4XZ21"/>
<protein>
    <recommendedName>
        <fullName evidence="6">Exodeoxyribonuclease 7 small subunit</fullName>
        <ecNumber evidence="6">3.1.11.6</ecNumber>
    </recommendedName>
    <alternativeName>
        <fullName evidence="6">Exodeoxyribonuclease VII small subunit</fullName>
        <shortName evidence="6">Exonuclease VII small subunit</shortName>
    </alternativeName>
</protein>
<dbReference type="STRING" id="399739.Pmen_3840"/>
<dbReference type="PANTHER" id="PTHR34137:SF1">
    <property type="entry name" value="EXODEOXYRIBONUCLEASE 7 SMALL SUBUNIT"/>
    <property type="match status" value="1"/>
</dbReference>
<evidence type="ECO:0000256" key="1">
    <source>
        <dbReference type="ARBA" id="ARBA00009998"/>
    </source>
</evidence>
<dbReference type="GO" id="GO:0008855">
    <property type="term" value="F:exodeoxyribonuclease VII activity"/>
    <property type="evidence" value="ECO:0007669"/>
    <property type="project" value="UniProtKB-UniRule"/>
</dbReference>
<keyword evidence="4 6" id="KW-0378">Hydrolase</keyword>
<dbReference type="HOGENOM" id="CLU_145918_3_3_6"/>
<dbReference type="GO" id="GO:0009318">
    <property type="term" value="C:exodeoxyribonuclease VII complex"/>
    <property type="evidence" value="ECO:0007669"/>
    <property type="project" value="UniProtKB-UniRule"/>
</dbReference>
<sequence length="132" mass="14754">MRTIVFYRRARCARRTLRRVQYRTTSAGPLICPRSAALLVSRPFLRCPRPAAMARKKAAPDFEHSLAELQTLVERLESGELSLEDSLTAFEQGIGLTRECQAALAQAEQKVQILLERDGELEPAPFDADPTA</sequence>
<evidence type="ECO:0000256" key="6">
    <source>
        <dbReference type="HAMAP-Rule" id="MF_00337"/>
    </source>
</evidence>
<evidence type="ECO:0000256" key="3">
    <source>
        <dbReference type="ARBA" id="ARBA00022722"/>
    </source>
</evidence>
<comment type="catalytic activity">
    <reaction evidence="6">
        <text>Exonucleolytic cleavage in either 5'- to 3'- or 3'- to 5'-direction to yield nucleoside 5'-phosphates.</text>
        <dbReference type="EC" id="3.1.11.6"/>
    </reaction>
</comment>
<comment type="subcellular location">
    <subcellularLocation>
        <location evidence="6">Cytoplasm</location>
    </subcellularLocation>
</comment>
<evidence type="ECO:0000313" key="7">
    <source>
        <dbReference type="EMBL" id="ABP86587.1"/>
    </source>
</evidence>
<evidence type="ECO:0000256" key="5">
    <source>
        <dbReference type="ARBA" id="ARBA00022839"/>
    </source>
</evidence>
<dbReference type="InterPro" id="IPR037004">
    <property type="entry name" value="Exonuc_VII_ssu_sf"/>
</dbReference>